<dbReference type="PROSITE" id="PS00428">
    <property type="entry name" value="FTSW_RODA_SPOVE"/>
    <property type="match status" value="1"/>
</dbReference>
<evidence type="ECO:0000256" key="5">
    <source>
        <dbReference type="ARBA" id="ARBA00022960"/>
    </source>
</evidence>
<dbReference type="AlphaFoldDB" id="F7YXX4"/>
<evidence type="ECO:0000256" key="12">
    <source>
        <dbReference type="ARBA" id="ARBA00041185"/>
    </source>
</evidence>
<keyword evidence="3" id="KW-0808">Transferase</keyword>
<evidence type="ECO:0000313" key="18">
    <source>
        <dbReference type="Proteomes" id="UP000006804"/>
    </source>
</evidence>
<dbReference type="EC" id="2.4.99.28" evidence="14"/>
<feature type="transmembrane region" description="Helical" evidence="16">
    <location>
        <begin position="296"/>
        <end position="324"/>
    </location>
</feature>
<evidence type="ECO:0000256" key="16">
    <source>
        <dbReference type="SAM" id="Phobius"/>
    </source>
</evidence>
<keyword evidence="6" id="KW-0573">Peptidoglycan synthesis</keyword>
<name>F7YXX4_9THEM</name>
<evidence type="ECO:0000256" key="7">
    <source>
        <dbReference type="ARBA" id="ARBA00022989"/>
    </source>
</evidence>
<evidence type="ECO:0000313" key="17">
    <source>
        <dbReference type="EMBL" id="AEH50773.1"/>
    </source>
</evidence>
<evidence type="ECO:0000256" key="13">
    <source>
        <dbReference type="ARBA" id="ARBA00041418"/>
    </source>
</evidence>
<dbReference type="PANTHER" id="PTHR30474">
    <property type="entry name" value="CELL CYCLE PROTEIN"/>
    <property type="match status" value="1"/>
</dbReference>
<dbReference type="InterPro" id="IPR018365">
    <property type="entry name" value="Cell_cycle_FtsW-rel_CS"/>
</dbReference>
<dbReference type="GO" id="GO:0005886">
    <property type="term" value="C:plasma membrane"/>
    <property type="evidence" value="ECO:0007669"/>
    <property type="project" value="TreeGrafter"/>
</dbReference>
<dbReference type="GO" id="GO:0008955">
    <property type="term" value="F:peptidoglycan glycosyltransferase activity"/>
    <property type="evidence" value="ECO:0007669"/>
    <property type="project" value="UniProtKB-EC"/>
</dbReference>
<gene>
    <name evidence="17" type="ORF">Theth_0688</name>
</gene>
<feature type="transmembrane region" description="Helical" evidence="16">
    <location>
        <begin position="6"/>
        <end position="34"/>
    </location>
</feature>
<sequence length="361" mass="39993" precursor="true">MSEQLSIVFVVAILIVVGMILISSVDVASQLVLFGNLHRNILKKHIENLVIGVLVMTITTMIDYKIHEKISGFYYLLSISLLFTPFFYSPAGGSRRWIDLGAFNFQPSEFAKLALIIFLSSYISHNKQHMKEFFKGFLIPLLLIFPMVVLVFLEPDMSTASIMFALTLLLLYSHGANGFYVLATVISSIVVLFVCAKMNLFFHDYQLWRLKVFFEEQIPQQLAKALQAIKEGGLVGKGVGLGNVKLAVPAVVTDFILAVAGEEFGIIGIIGITLLFLILIFILLKSIEKLSDTFATSFITGYAFLILLQVLVNLGVITGLVPITGVTLPFISYGGSSMVTMLCGFGIVINILTRREEEEQR</sequence>
<dbReference type="RefSeq" id="WP_013931995.1">
    <property type="nucleotide sequence ID" value="NC_015707.1"/>
</dbReference>
<evidence type="ECO:0000256" key="4">
    <source>
        <dbReference type="ARBA" id="ARBA00022692"/>
    </source>
</evidence>
<dbReference type="InterPro" id="IPR001182">
    <property type="entry name" value="FtsW/RodA"/>
</dbReference>
<dbReference type="KEGG" id="tta:Theth_0688"/>
<feature type="transmembrane region" description="Helical" evidence="16">
    <location>
        <begin position="264"/>
        <end position="284"/>
    </location>
</feature>
<dbReference type="GO" id="GO:0009252">
    <property type="term" value="P:peptidoglycan biosynthetic process"/>
    <property type="evidence" value="ECO:0007669"/>
    <property type="project" value="UniProtKB-KW"/>
</dbReference>
<evidence type="ECO:0000256" key="10">
    <source>
        <dbReference type="ARBA" id="ARBA00033270"/>
    </source>
</evidence>
<evidence type="ECO:0000256" key="11">
    <source>
        <dbReference type="ARBA" id="ARBA00038053"/>
    </source>
</evidence>
<feature type="transmembrane region" description="Helical" evidence="16">
    <location>
        <begin position="133"/>
        <end position="151"/>
    </location>
</feature>
<feature type="transmembrane region" description="Helical" evidence="16">
    <location>
        <begin position="330"/>
        <end position="352"/>
    </location>
</feature>
<feature type="transmembrane region" description="Helical" evidence="16">
    <location>
        <begin position="46"/>
        <end position="66"/>
    </location>
</feature>
<dbReference type="OrthoDB" id="9812661at2"/>
<keyword evidence="5" id="KW-0133">Cell shape</keyword>
<dbReference type="Pfam" id="PF01098">
    <property type="entry name" value="FTSW_RODA_SPOVE"/>
    <property type="match status" value="1"/>
</dbReference>
<evidence type="ECO:0000256" key="8">
    <source>
        <dbReference type="ARBA" id="ARBA00023136"/>
    </source>
</evidence>
<dbReference type="GO" id="GO:0032153">
    <property type="term" value="C:cell division site"/>
    <property type="evidence" value="ECO:0007669"/>
    <property type="project" value="TreeGrafter"/>
</dbReference>
<protein>
    <recommendedName>
        <fullName evidence="12">Probable peptidoglycan glycosyltransferase FtsW</fullName>
        <ecNumber evidence="14">2.4.99.28</ecNumber>
    </recommendedName>
    <alternativeName>
        <fullName evidence="13">Cell division protein FtsW</fullName>
    </alternativeName>
    <alternativeName>
        <fullName evidence="10">Cell wall polymerase</fullName>
    </alternativeName>
    <alternativeName>
        <fullName evidence="9">Peptidoglycan polymerase</fullName>
    </alternativeName>
</protein>
<dbReference type="GO" id="GO:0015648">
    <property type="term" value="F:lipid-linked peptidoglycan transporter activity"/>
    <property type="evidence" value="ECO:0007669"/>
    <property type="project" value="TreeGrafter"/>
</dbReference>
<dbReference type="PATRIC" id="fig|688269.3.peg.712"/>
<dbReference type="GO" id="GO:0051301">
    <property type="term" value="P:cell division"/>
    <property type="evidence" value="ECO:0007669"/>
    <property type="project" value="InterPro"/>
</dbReference>
<evidence type="ECO:0000256" key="2">
    <source>
        <dbReference type="ARBA" id="ARBA00022676"/>
    </source>
</evidence>
<comment type="catalytic activity">
    <reaction evidence="15">
        <text>[GlcNAc-(1-&gt;4)-Mur2Ac(oyl-L-Ala-gamma-D-Glu-L-Lys-D-Ala-D-Ala)](n)-di-trans,octa-cis-undecaprenyl diphosphate + beta-D-GlcNAc-(1-&gt;4)-Mur2Ac(oyl-L-Ala-gamma-D-Glu-L-Lys-D-Ala-D-Ala)-di-trans,octa-cis-undecaprenyl diphosphate = [GlcNAc-(1-&gt;4)-Mur2Ac(oyl-L-Ala-gamma-D-Glu-L-Lys-D-Ala-D-Ala)](n+1)-di-trans,octa-cis-undecaprenyl diphosphate + di-trans,octa-cis-undecaprenyl diphosphate + H(+)</text>
        <dbReference type="Rhea" id="RHEA:23708"/>
        <dbReference type="Rhea" id="RHEA-COMP:9602"/>
        <dbReference type="Rhea" id="RHEA-COMP:9603"/>
        <dbReference type="ChEBI" id="CHEBI:15378"/>
        <dbReference type="ChEBI" id="CHEBI:58405"/>
        <dbReference type="ChEBI" id="CHEBI:60033"/>
        <dbReference type="ChEBI" id="CHEBI:78435"/>
        <dbReference type="EC" id="2.4.99.28"/>
    </reaction>
</comment>
<dbReference type="GO" id="GO:0008360">
    <property type="term" value="P:regulation of cell shape"/>
    <property type="evidence" value="ECO:0007669"/>
    <property type="project" value="UniProtKB-KW"/>
</dbReference>
<dbReference type="eggNOG" id="COG0772">
    <property type="taxonomic scope" value="Bacteria"/>
</dbReference>
<feature type="transmembrane region" description="Helical" evidence="16">
    <location>
        <begin position="157"/>
        <end position="172"/>
    </location>
</feature>
<dbReference type="Proteomes" id="UP000006804">
    <property type="component" value="Chromosome"/>
</dbReference>
<dbReference type="STRING" id="688269.Theth_0688"/>
<keyword evidence="7 16" id="KW-1133">Transmembrane helix</keyword>
<evidence type="ECO:0000256" key="6">
    <source>
        <dbReference type="ARBA" id="ARBA00022984"/>
    </source>
</evidence>
<dbReference type="PANTHER" id="PTHR30474:SF2">
    <property type="entry name" value="PEPTIDOGLYCAN GLYCOSYLTRANSFERASE FTSW-RELATED"/>
    <property type="match status" value="1"/>
</dbReference>
<evidence type="ECO:0000256" key="1">
    <source>
        <dbReference type="ARBA" id="ARBA00004141"/>
    </source>
</evidence>
<keyword evidence="4 16" id="KW-0812">Transmembrane</keyword>
<dbReference type="HOGENOM" id="CLU_029243_1_2_0"/>
<keyword evidence="8 16" id="KW-0472">Membrane</keyword>
<feature type="transmembrane region" description="Helical" evidence="16">
    <location>
        <begin position="179"/>
        <end position="202"/>
    </location>
</feature>
<comment type="similarity">
    <text evidence="11">Belongs to the SEDS family. FtsW subfamily.</text>
</comment>
<keyword evidence="2" id="KW-0328">Glycosyltransferase</keyword>
<feature type="transmembrane region" description="Helical" evidence="16">
    <location>
        <begin position="72"/>
        <end position="88"/>
    </location>
</feature>
<evidence type="ECO:0000256" key="3">
    <source>
        <dbReference type="ARBA" id="ARBA00022679"/>
    </source>
</evidence>
<organism evidence="17 18">
    <name type="scientific">Pseudothermotoga thermarum DSM 5069</name>
    <dbReference type="NCBI Taxonomy" id="688269"/>
    <lineage>
        <taxon>Bacteria</taxon>
        <taxon>Thermotogati</taxon>
        <taxon>Thermotogota</taxon>
        <taxon>Thermotogae</taxon>
        <taxon>Thermotogales</taxon>
        <taxon>Thermotogaceae</taxon>
        <taxon>Pseudothermotoga</taxon>
    </lineage>
</organism>
<proteinExistence type="inferred from homology"/>
<evidence type="ECO:0000256" key="14">
    <source>
        <dbReference type="ARBA" id="ARBA00044770"/>
    </source>
</evidence>
<accession>F7YXX4</accession>
<comment type="subcellular location">
    <subcellularLocation>
        <location evidence="1">Membrane</location>
        <topology evidence="1">Multi-pass membrane protein</topology>
    </subcellularLocation>
</comment>
<evidence type="ECO:0000256" key="15">
    <source>
        <dbReference type="ARBA" id="ARBA00049902"/>
    </source>
</evidence>
<keyword evidence="18" id="KW-1185">Reference proteome</keyword>
<evidence type="ECO:0000256" key="9">
    <source>
        <dbReference type="ARBA" id="ARBA00032370"/>
    </source>
</evidence>
<dbReference type="EMBL" id="CP002351">
    <property type="protein sequence ID" value="AEH50773.1"/>
    <property type="molecule type" value="Genomic_DNA"/>
</dbReference>
<reference evidence="17 18" key="1">
    <citation type="submission" date="2010-11" db="EMBL/GenBank/DDBJ databases">
        <title>The complete genome of Thermotoga thermarum DSM 5069.</title>
        <authorList>
            <consortium name="US DOE Joint Genome Institute (JGI-PGF)"/>
            <person name="Lucas S."/>
            <person name="Copeland A."/>
            <person name="Lapidus A."/>
            <person name="Bruce D."/>
            <person name="Goodwin L."/>
            <person name="Pitluck S."/>
            <person name="Kyrpides N."/>
            <person name="Mavromatis K."/>
            <person name="Ivanova N."/>
            <person name="Zeytun A."/>
            <person name="Brettin T."/>
            <person name="Detter J.C."/>
            <person name="Tapia R."/>
            <person name="Han C."/>
            <person name="Land M."/>
            <person name="Hauser L."/>
            <person name="Markowitz V."/>
            <person name="Cheng J.-F."/>
            <person name="Hugenholtz P."/>
            <person name="Woyke T."/>
            <person name="Wu D."/>
            <person name="Spring S."/>
            <person name="Schroeder M."/>
            <person name="Brambilla E."/>
            <person name="Klenk H.-P."/>
            <person name="Eisen J.A."/>
        </authorList>
    </citation>
    <scope>NUCLEOTIDE SEQUENCE [LARGE SCALE GENOMIC DNA]</scope>
    <source>
        <strain evidence="17 18">DSM 5069</strain>
    </source>
</reference>